<dbReference type="EMBL" id="KZ415420">
    <property type="protein sequence ID" value="PIO53301.1"/>
    <property type="molecule type" value="Genomic_DNA"/>
</dbReference>
<feature type="non-terminal residue" evidence="1">
    <location>
        <position position="1"/>
    </location>
</feature>
<feature type="non-terminal residue" evidence="1">
    <location>
        <position position="128"/>
    </location>
</feature>
<keyword evidence="2" id="KW-1185">Reference proteome</keyword>
<sequence>DGIQALLAGVISGTGEFRIQCIWALGNIAADCADCKKKCRETGLLTVIARILAQGTHTELSDLKNIVWCAMNVMRGGVRNGTVPLPTIQMLVTSLADLTRRYTVWTDLAKDCLWTLASIADDMHQGTQ</sequence>
<dbReference type="OrthoDB" id="5808860at2759"/>
<dbReference type="Gene3D" id="1.25.10.10">
    <property type="entry name" value="Leucine-rich Repeat Variant"/>
    <property type="match status" value="1"/>
</dbReference>
<gene>
    <name evidence="1" type="ORF">TELCIR_25368</name>
</gene>
<accession>A0A2G9T5R9</accession>
<dbReference type="AlphaFoldDB" id="A0A2G9T5R9"/>
<name>A0A2G9T5R9_TELCI</name>
<proteinExistence type="predicted"/>
<reference evidence="1 2" key="1">
    <citation type="submission" date="2015-09" db="EMBL/GenBank/DDBJ databases">
        <title>Draft genome of the parasitic nematode Teladorsagia circumcincta isolate WARC Sus (inbred).</title>
        <authorList>
            <person name="Mitreva M."/>
        </authorList>
    </citation>
    <scope>NUCLEOTIDE SEQUENCE [LARGE SCALE GENOMIC DNA]</scope>
    <source>
        <strain evidence="1 2">S</strain>
    </source>
</reference>
<dbReference type="InterPro" id="IPR011989">
    <property type="entry name" value="ARM-like"/>
</dbReference>
<evidence type="ECO:0008006" key="3">
    <source>
        <dbReference type="Google" id="ProtNLM"/>
    </source>
</evidence>
<dbReference type="Proteomes" id="UP000230423">
    <property type="component" value="Unassembled WGS sequence"/>
</dbReference>
<dbReference type="InterPro" id="IPR016024">
    <property type="entry name" value="ARM-type_fold"/>
</dbReference>
<evidence type="ECO:0000313" key="2">
    <source>
        <dbReference type="Proteomes" id="UP000230423"/>
    </source>
</evidence>
<protein>
    <recommendedName>
        <fullName evidence="3">Armadillo/beta-catenin-like repeat protein</fullName>
    </recommendedName>
</protein>
<dbReference type="SUPFAM" id="SSF48371">
    <property type="entry name" value="ARM repeat"/>
    <property type="match status" value="1"/>
</dbReference>
<evidence type="ECO:0000313" key="1">
    <source>
        <dbReference type="EMBL" id="PIO53301.1"/>
    </source>
</evidence>
<organism evidence="1 2">
    <name type="scientific">Teladorsagia circumcincta</name>
    <name type="common">Brown stomach worm</name>
    <name type="synonym">Ostertagia circumcincta</name>
    <dbReference type="NCBI Taxonomy" id="45464"/>
    <lineage>
        <taxon>Eukaryota</taxon>
        <taxon>Metazoa</taxon>
        <taxon>Ecdysozoa</taxon>
        <taxon>Nematoda</taxon>
        <taxon>Chromadorea</taxon>
        <taxon>Rhabditida</taxon>
        <taxon>Rhabditina</taxon>
        <taxon>Rhabditomorpha</taxon>
        <taxon>Strongyloidea</taxon>
        <taxon>Trichostrongylidae</taxon>
        <taxon>Teladorsagia</taxon>
    </lineage>
</organism>